<evidence type="ECO:0000313" key="2">
    <source>
        <dbReference type="Proteomes" id="UP000824782"/>
    </source>
</evidence>
<proteinExistence type="predicted"/>
<gene>
    <name evidence="1" type="ORF">GDO81_001004</name>
</gene>
<dbReference type="Proteomes" id="UP000824782">
    <property type="component" value="Unassembled WGS sequence"/>
</dbReference>
<accession>A0AAV7DAL9</accession>
<name>A0AAV7DAL9_ENGPU</name>
<protein>
    <submittedName>
        <fullName evidence="1">Uncharacterized protein</fullName>
    </submittedName>
</protein>
<comment type="caution">
    <text evidence="1">The sequence shown here is derived from an EMBL/GenBank/DDBJ whole genome shotgun (WGS) entry which is preliminary data.</text>
</comment>
<dbReference type="AlphaFoldDB" id="A0AAV7DAL9"/>
<organism evidence="1 2">
    <name type="scientific">Engystomops pustulosus</name>
    <name type="common">Tungara frog</name>
    <name type="synonym">Physalaemus pustulosus</name>
    <dbReference type="NCBI Taxonomy" id="76066"/>
    <lineage>
        <taxon>Eukaryota</taxon>
        <taxon>Metazoa</taxon>
        <taxon>Chordata</taxon>
        <taxon>Craniata</taxon>
        <taxon>Vertebrata</taxon>
        <taxon>Euteleostomi</taxon>
        <taxon>Amphibia</taxon>
        <taxon>Batrachia</taxon>
        <taxon>Anura</taxon>
        <taxon>Neobatrachia</taxon>
        <taxon>Hyloidea</taxon>
        <taxon>Leptodactylidae</taxon>
        <taxon>Leiuperinae</taxon>
        <taxon>Engystomops</taxon>
    </lineage>
</organism>
<evidence type="ECO:0000313" key="1">
    <source>
        <dbReference type="EMBL" id="KAG8593954.1"/>
    </source>
</evidence>
<reference evidence="1" key="1">
    <citation type="thesis" date="2020" institute="ProQuest LLC" country="789 East Eisenhower Parkway, Ann Arbor, MI, USA">
        <title>Comparative Genomics and Chromosome Evolution.</title>
        <authorList>
            <person name="Mudd A.B."/>
        </authorList>
    </citation>
    <scope>NUCLEOTIDE SEQUENCE</scope>
    <source>
        <strain evidence="1">237g6f4</strain>
        <tissue evidence="1">Blood</tissue>
    </source>
</reference>
<sequence length="75" mass="9001">MRDPYNFTKWQKSKAIHPGVLPIFWTSIYYTHTNAYLYILYMYISHHALFLHIPDWTGSMYNELGNGRGERLVYV</sequence>
<dbReference type="EMBL" id="WNYA01000001">
    <property type="protein sequence ID" value="KAG8593954.1"/>
    <property type="molecule type" value="Genomic_DNA"/>
</dbReference>
<keyword evidence="2" id="KW-1185">Reference proteome</keyword>